<dbReference type="AlphaFoldDB" id="A0A166HMA3"/>
<dbReference type="InterPro" id="IPR005197">
    <property type="entry name" value="Glyco_hydro_71"/>
</dbReference>
<dbReference type="OrthoDB" id="3257981at2759"/>
<accession>A0A166HMA3</accession>
<dbReference type="GO" id="GO:0051118">
    <property type="term" value="F:glucan endo-1,3-alpha-glucosidase activity"/>
    <property type="evidence" value="ECO:0007669"/>
    <property type="project" value="InterPro"/>
</dbReference>
<evidence type="ECO:0000313" key="2">
    <source>
        <dbReference type="EMBL" id="KZP19016.1"/>
    </source>
</evidence>
<keyword evidence="1" id="KW-0732">Signal</keyword>
<dbReference type="EMBL" id="KV417567">
    <property type="protein sequence ID" value="KZP19016.1"/>
    <property type="molecule type" value="Genomic_DNA"/>
</dbReference>
<feature type="signal peptide" evidence="1">
    <location>
        <begin position="1"/>
        <end position="20"/>
    </location>
</feature>
<dbReference type="Pfam" id="PF03659">
    <property type="entry name" value="Glyco_hydro_71"/>
    <property type="match status" value="1"/>
</dbReference>
<feature type="chain" id="PRO_5007874720" evidence="1">
    <location>
        <begin position="21"/>
        <end position="429"/>
    </location>
</feature>
<dbReference type="STRING" id="436010.A0A166HMA3"/>
<dbReference type="CDD" id="cd11577">
    <property type="entry name" value="GH71"/>
    <property type="match status" value="1"/>
</dbReference>
<dbReference type="Gene3D" id="3.20.20.80">
    <property type="entry name" value="Glycosidases"/>
    <property type="match status" value="1"/>
</dbReference>
<sequence>MFGLGVAILASAAFTRVVQAQTVFAHFMVQNSYSYAQSDWAADMKAAQEIGIDGFALNMGRETPNYEDAKVVDAYAAAEGLDFKLWLSFDMTNTGWTEADMVSLVTAHANSSAAYQWKGKPLVSTYSGESQGESFWSSFKSTLSSAGVDIVLAPAFTTYRDPANATALLSDFASIDGFFNWWSWPADVDSLLTTDTDLAYQKAIAPRGGPFIMGVSPWQFKNIDGLGDWVELSDTLWNYRWQQVVNDVKPDIVEIITWNDYGESHYISDINLNVDIGTQEESYVYGFDHSYWRDVAQYYIEYFKKGSAPAVTLDEVVFWYRGFPKDVTCSTGTLPRNSDFPADAVFALAMLAEPANVTVSIGSQTTTFYAGAGLTMGNVSFPTEDKQVPYVEINRAGNEVASGYGAVQVNQTGCTYYNMNPWVGRVTAT</sequence>
<evidence type="ECO:0000256" key="1">
    <source>
        <dbReference type="SAM" id="SignalP"/>
    </source>
</evidence>
<reference evidence="2" key="1">
    <citation type="journal article" date="2016" name="Mol. Biol. Evol.">
        <title>Comparative Genomics of Early-Diverging Mushroom-Forming Fungi Provides Insights into the Origins of Lignocellulose Decay Capabilities.</title>
        <authorList>
            <person name="Nagy L.G."/>
            <person name="Riley R."/>
            <person name="Tritt A."/>
            <person name="Adam C."/>
            <person name="Daum C."/>
            <person name="Floudas D."/>
            <person name="Sun H."/>
            <person name="Yadav J.S."/>
            <person name="Pangilinan J."/>
            <person name="Larsson K.H."/>
            <person name="Matsuura K."/>
            <person name="Barry K."/>
            <person name="Labutti K."/>
            <person name="Kuo R."/>
            <person name="Ohm R.A."/>
            <person name="Bhattacharya S.S."/>
            <person name="Shirouzu T."/>
            <person name="Yoshinaga Y."/>
            <person name="Martin F.M."/>
            <person name="Grigoriev I.V."/>
            <person name="Hibbett D.S."/>
        </authorList>
    </citation>
    <scope>NUCLEOTIDE SEQUENCE [LARGE SCALE GENOMIC DNA]</scope>
    <source>
        <strain evidence="2">CBS 109695</strain>
    </source>
</reference>
<protein>
    <submittedName>
        <fullName evidence="2">Glycoside hydrolase family 71 protein</fullName>
    </submittedName>
</protein>
<organism evidence="2">
    <name type="scientific">Athelia psychrophila</name>
    <dbReference type="NCBI Taxonomy" id="1759441"/>
    <lineage>
        <taxon>Eukaryota</taxon>
        <taxon>Fungi</taxon>
        <taxon>Dikarya</taxon>
        <taxon>Basidiomycota</taxon>
        <taxon>Agaricomycotina</taxon>
        <taxon>Agaricomycetes</taxon>
        <taxon>Agaricomycetidae</taxon>
        <taxon>Atheliales</taxon>
        <taxon>Atheliaceae</taxon>
        <taxon>Athelia</taxon>
    </lineage>
</organism>
<name>A0A166HMA3_9AGAM</name>
<proteinExistence type="predicted"/>
<keyword evidence="2" id="KW-0378">Hydrolase</keyword>
<gene>
    <name evidence="2" type="ORF">FIBSPDRAFT_828589</name>
</gene>